<accession>A0A4D5RDN0</accession>
<protein>
    <submittedName>
        <fullName evidence="2">Putative secreted protein</fullName>
    </submittedName>
</protein>
<keyword evidence="1" id="KW-0732">Signal</keyword>
<name>A0A4D5RDN0_IXOSC</name>
<feature type="chain" id="PRO_5020033477" evidence="1">
    <location>
        <begin position="20"/>
        <end position="75"/>
    </location>
</feature>
<dbReference type="AlphaFoldDB" id="A0A4D5RDN0"/>
<feature type="signal peptide" evidence="1">
    <location>
        <begin position="1"/>
        <end position="19"/>
    </location>
</feature>
<evidence type="ECO:0000256" key="1">
    <source>
        <dbReference type="SAM" id="SignalP"/>
    </source>
</evidence>
<organism evidence="2">
    <name type="scientific">Ixodes scapularis</name>
    <name type="common">Black-legged tick</name>
    <name type="synonym">Deer tick</name>
    <dbReference type="NCBI Taxonomy" id="6945"/>
    <lineage>
        <taxon>Eukaryota</taxon>
        <taxon>Metazoa</taxon>
        <taxon>Ecdysozoa</taxon>
        <taxon>Arthropoda</taxon>
        <taxon>Chelicerata</taxon>
        <taxon>Arachnida</taxon>
        <taxon>Acari</taxon>
        <taxon>Parasitiformes</taxon>
        <taxon>Ixodida</taxon>
        <taxon>Ixodoidea</taxon>
        <taxon>Ixodidae</taxon>
        <taxon>Ixodinae</taxon>
        <taxon>Ixodes</taxon>
    </lineage>
</organism>
<evidence type="ECO:0000313" key="2">
    <source>
        <dbReference type="EMBL" id="MOY35242.1"/>
    </source>
</evidence>
<sequence>MKNQQTALLLLECASVVSGNMHVVWGWCAARVFICRGEVAFLISLQISSSINGTLTTEKTKATDLSPRRSFLYVD</sequence>
<dbReference type="EMBL" id="GHJT01001271">
    <property type="protein sequence ID" value="MOY35242.1"/>
    <property type="molecule type" value="Transcribed_RNA"/>
</dbReference>
<reference evidence="2" key="1">
    <citation type="submission" date="2019-04" db="EMBL/GenBank/DDBJ databases">
        <title>An insight into the mialome of Ixodes scapularis.</title>
        <authorList>
            <person name="Ribeiro J.M."/>
            <person name="Mather T.N."/>
            <person name="Karim S."/>
        </authorList>
    </citation>
    <scope>NUCLEOTIDE SEQUENCE</scope>
</reference>
<proteinExistence type="predicted"/>